<evidence type="ECO:0000256" key="3">
    <source>
        <dbReference type="ARBA" id="ARBA00022490"/>
    </source>
</evidence>
<evidence type="ECO:0000256" key="1">
    <source>
        <dbReference type="ARBA" id="ARBA00004370"/>
    </source>
</evidence>
<keyword evidence="6" id="KW-1185">Reference proteome</keyword>
<sequence>MTKYKVRLKDINTLEFAENKAKSKLSLIRRSMGKGQVHRLTYHASSPPGSPRLTFRTDAAREESGGEEGAESLIDISEHQQAAMQQEDRVLMEHIESLQKKKLVMFYSTG</sequence>
<accession>A0ABV0RAY6</accession>
<reference evidence="5 6" key="1">
    <citation type="submission" date="2021-06" db="EMBL/GenBank/DDBJ databases">
        <authorList>
            <person name="Palmer J.M."/>
        </authorList>
    </citation>
    <scope>NUCLEOTIDE SEQUENCE [LARGE SCALE GENOMIC DNA]</scope>
    <source>
        <strain evidence="5 6">XC_2019</strain>
        <tissue evidence="5">Muscle</tissue>
    </source>
</reference>
<evidence type="ECO:0000313" key="5">
    <source>
        <dbReference type="EMBL" id="MEQ2205305.1"/>
    </source>
</evidence>
<keyword evidence="4" id="KW-0472">Membrane</keyword>
<name>A0ABV0RAY6_9TELE</name>
<evidence type="ECO:0000256" key="2">
    <source>
        <dbReference type="ARBA" id="ARBA00004496"/>
    </source>
</evidence>
<dbReference type="EMBL" id="JAHRIN010042041">
    <property type="protein sequence ID" value="MEQ2205305.1"/>
    <property type="molecule type" value="Genomic_DNA"/>
</dbReference>
<proteinExistence type="predicted"/>
<dbReference type="Proteomes" id="UP001434883">
    <property type="component" value="Unassembled WGS sequence"/>
</dbReference>
<gene>
    <name evidence="5" type="ORF">XENOCAPTIV_014920</name>
</gene>
<keyword evidence="3" id="KW-0963">Cytoplasm</keyword>
<organism evidence="5 6">
    <name type="scientific">Xenoophorus captivus</name>
    <dbReference type="NCBI Taxonomy" id="1517983"/>
    <lineage>
        <taxon>Eukaryota</taxon>
        <taxon>Metazoa</taxon>
        <taxon>Chordata</taxon>
        <taxon>Craniata</taxon>
        <taxon>Vertebrata</taxon>
        <taxon>Euteleostomi</taxon>
        <taxon>Actinopterygii</taxon>
        <taxon>Neopterygii</taxon>
        <taxon>Teleostei</taxon>
        <taxon>Neoteleostei</taxon>
        <taxon>Acanthomorphata</taxon>
        <taxon>Ovalentaria</taxon>
        <taxon>Atherinomorphae</taxon>
        <taxon>Cyprinodontiformes</taxon>
        <taxon>Goodeidae</taxon>
        <taxon>Xenoophorus</taxon>
    </lineage>
</organism>
<evidence type="ECO:0000313" key="6">
    <source>
        <dbReference type="Proteomes" id="UP001434883"/>
    </source>
</evidence>
<evidence type="ECO:0000256" key="4">
    <source>
        <dbReference type="ARBA" id="ARBA00023136"/>
    </source>
</evidence>
<dbReference type="InterPro" id="IPR046987">
    <property type="entry name" value="Myo9"/>
</dbReference>
<comment type="caution">
    <text evidence="5">The sequence shown here is derived from an EMBL/GenBank/DDBJ whole genome shotgun (WGS) entry which is preliminary data.</text>
</comment>
<dbReference type="PANTHER" id="PTHR46184">
    <property type="entry name" value="UNCONVENTIONAL MYOSIN-IXB-LIKE PROTEIN"/>
    <property type="match status" value="1"/>
</dbReference>
<comment type="subcellular location">
    <subcellularLocation>
        <location evidence="2">Cytoplasm</location>
    </subcellularLocation>
    <subcellularLocation>
        <location evidence="1">Membrane</location>
    </subcellularLocation>
</comment>
<protein>
    <submittedName>
        <fullName evidence="5">Uncharacterized protein</fullName>
    </submittedName>
</protein>
<dbReference type="PANTHER" id="PTHR46184:SF3">
    <property type="entry name" value="UNCONVENTIONAL MYOSIN-IXA"/>
    <property type="match status" value="1"/>
</dbReference>